<evidence type="ECO:0000313" key="5">
    <source>
        <dbReference type="EMBL" id="NVI49312.1"/>
    </source>
</evidence>
<protein>
    <submittedName>
        <fullName evidence="5">Exodeoxyribonuclease I</fullName>
    </submittedName>
</protein>
<feature type="domain" description="ExoI SH3-like" evidence="3">
    <location>
        <begin position="194"/>
        <end position="333"/>
    </location>
</feature>
<dbReference type="Gene3D" id="3.30.1520.20">
    <property type="entry name" value="Exonuclease ExoI, domain 2"/>
    <property type="match status" value="1"/>
</dbReference>
<name>A0A973W816_9BRAD</name>
<evidence type="ECO:0000256" key="2">
    <source>
        <dbReference type="PIRSR" id="PIRSR000977-2"/>
    </source>
</evidence>
<accession>A0A973W816</accession>
<dbReference type="GO" id="GO:0045004">
    <property type="term" value="P:DNA replication proofreading"/>
    <property type="evidence" value="ECO:0007669"/>
    <property type="project" value="TreeGrafter"/>
</dbReference>
<dbReference type="Gene3D" id="3.30.420.10">
    <property type="entry name" value="Ribonuclease H-like superfamily/Ribonuclease H"/>
    <property type="match status" value="1"/>
</dbReference>
<reference evidence="5" key="1">
    <citation type="submission" date="2020-06" db="EMBL/GenBank/DDBJ databases">
        <title>Whole Genome Sequence of Bradyrhizobium sp. Strain 1S1.</title>
        <authorList>
            <person name="Bromfield E.S.P."/>
            <person name="Cloutier S."/>
        </authorList>
    </citation>
    <scope>NUCLEOTIDE SEQUENCE [LARGE SCALE GENOMIC DNA]</scope>
    <source>
        <strain evidence="5">1S1</strain>
    </source>
</reference>
<keyword evidence="2" id="KW-0479">Metal-binding</keyword>
<feature type="binding site" evidence="2">
    <location>
        <position position="178"/>
    </location>
    <ligand>
        <name>Mg(2+)</name>
        <dbReference type="ChEBI" id="CHEBI:18420"/>
        <label>2</label>
    </ligand>
</feature>
<feature type="binding site" evidence="2">
    <location>
        <position position="7"/>
    </location>
    <ligand>
        <name>Mg(2+)</name>
        <dbReference type="ChEBI" id="CHEBI:18420"/>
        <label>1</label>
    </ligand>
</feature>
<keyword evidence="2" id="KW-0460">Magnesium</keyword>
<dbReference type="InterPro" id="IPR034747">
    <property type="entry name" value="EXOI_SH3"/>
</dbReference>
<dbReference type="SMART" id="SM00479">
    <property type="entry name" value="EXOIII"/>
    <property type="match status" value="1"/>
</dbReference>
<dbReference type="Pfam" id="PF00929">
    <property type="entry name" value="RNase_T"/>
    <property type="match status" value="1"/>
</dbReference>
<feature type="binding site" evidence="1">
    <location>
        <position position="9"/>
    </location>
    <ligand>
        <name>substrate</name>
    </ligand>
</feature>
<organism evidence="5">
    <name type="scientific">Bradyrhizobium septentrionale</name>
    <dbReference type="NCBI Taxonomy" id="1404411"/>
    <lineage>
        <taxon>Bacteria</taxon>
        <taxon>Pseudomonadati</taxon>
        <taxon>Pseudomonadota</taxon>
        <taxon>Alphaproteobacteria</taxon>
        <taxon>Hyphomicrobiales</taxon>
        <taxon>Nitrobacteraceae</taxon>
        <taxon>Bradyrhizobium</taxon>
    </lineage>
</organism>
<proteinExistence type="predicted"/>
<dbReference type="GO" id="GO:0005829">
    <property type="term" value="C:cytosol"/>
    <property type="evidence" value="ECO:0007669"/>
    <property type="project" value="TreeGrafter"/>
</dbReference>
<dbReference type="GO" id="GO:0008310">
    <property type="term" value="F:single-stranded DNA 3'-5' DNA exonuclease activity"/>
    <property type="evidence" value="ECO:0007669"/>
    <property type="project" value="UniProtKB-EC"/>
</dbReference>
<dbReference type="PROSITE" id="PS51784">
    <property type="entry name" value="EXOI_SH3"/>
    <property type="match status" value="1"/>
</dbReference>
<evidence type="ECO:0000259" key="4">
    <source>
        <dbReference type="PROSITE" id="PS51785"/>
    </source>
</evidence>
<dbReference type="GO" id="GO:0046872">
    <property type="term" value="F:metal ion binding"/>
    <property type="evidence" value="ECO:0007669"/>
    <property type="project" value="UniProtKB-KW"/>
</dbReference>
<dbReference type="InterPro" id="IPR013520">
    <property type="entry name" value="Ribonucl_H"/>
</dbReference>
<dbReference type="InterPro" id="IPR058561">
    <property type="entry name" value="Exonuc_1_C"/>
</dbReference>
<dbReference type="Pfam" id="PF26016">
    <property type="entry name" value="ExoI_C"/>
    <property type="match status" value="1"/>
</dbReference>
<feature type="binding site" evidence="2">
    <location>
        <position position="9"/>
    </location>
    <ligand>
        <name>Mg(2+)</name>
        <dbReference type="ChEBI" id="CHEBI:18420"/>
        <label>2</label>
    </ligand>
</feature>
<evidence type="ECO:0000259" key="3">
    <source>
        <dbReference type="PROSITE" id="PS51784"/>
    </source>
</evidence>
<feature type="domain" description="ExoI C-terminal" evidence="4">
    <location>
        <begin position="338"/>
        <end position="454"/>
    </location>
</feature>
<sequence length="454" mass="51464">MAFVLYDLETSGLNKRFDQILQFAAVRTDADLNETHRFETRSRLLPHVVPSPQALLVTGHTLAEANSPFRQSHYSMVCEIVNVLASWCPATFLGYNSIRFDEEFLRQAFYQCLHPIFLTNRNGNARADVLNLMRAATTLHPSVMHAGLERDGRPTHRLGAMAAANGVPSRALHDAAADVDAMLGLCRLVRAGAPDLWSTFLRFSAKPAVVDFVRDEDAFAYFDYFGRPQVMHFLTRVGVNPNDGNSHYCLDLASDIDALRKLDDGELSQRLTQEPRPIRRLKVNASPLLYPLWDIEPDRFVDLTEDELTRRASSVRGDPEFMAALTRAAASIEPIYPPSEHVEQQIYGGSFISDADSALSRQFHSLPWQDRLDFAQRFQDDRLRRLARRLIFFESPHVLEEPERRLIVNDIAARRRGEGRYTAPPWTTVPQALSELDAMIGEQSEALKIEFRSL</sequence>
<comment type="cofactor">
    <cofactor evidence="2">
        <name>Mg(2+)</name>
        <dbReference type="ChEBI" id="CHEBI:18420"/>
    </cofactor>
    <text evidence="2">Binds 2 Mg(2+) ions per monomer.</text>
</comment>
<feature type="binding site" evidence="1">
    <location>
        <position position="157"/>
    </location>
    <ligand>
        <name>substrate</name>
    </ligand>
</feature>
<gene>
    <name evidence="5" type="ORF">HAP48_042055</name>
</gene>
<dbReference type="InterPro" id="IPR012337">
    <property type="entry name" value="RNaseH-like_sf"/>
</dbReference>
<comment type="caution">
    <text evidence="5">The sequence shown here is derived from an EMBL/GenBank/DDBJ whole genome shotgun (WGS) entry which is preliminary data.</text>
</comment>
<dbReference type="InterPro" id="IPR023607">
    <property type="entry name" value="Exodeoxyribonuclease_I"/>
</dbReference>
<dbReference type="PIRSF" id="PIRSF000977">
    <property type="entry name" value="Exodeoxyribonuclease_I"/>
    <property type="match status" value="1"/>
</dbReference>
<dbReference type="RefSeq" id="WP_166213716.1">
    <property type="nucleotide sequence ID" value="NZ_CP088285.1"/>
</dbReference>
<dbReference type="EMBL" id="JAAOLE020000001">
    <property type="protein sequence ID" value="NVI49312.1"/>
    <property type="molecule type" value="Genomic_DNA"/>
</dbReference>
<dbReference type="GO" id="GO:0003677">
    <property type="term" value="F:DNA binding"/>
    <property type="evidence" value="ECO:0007669"/>
    <property type="project" value="UniProtKB-KW"/>
</dbReference>
<dbReference type="InterPro" id="IPR038649">
    <property type="entry name" value="EXOI_SH3_sf"/>
</dbReference>
<dbReference type="PANTHER" id="PTHR30231">
    <property type="entry name" value="DNA POLYMERASE III SUBUNIT EPSILON"/>
    <property type="match status" value="1"/>
</dbReference>
<dbReference type="SUPFAM" id="SSF53098">
    <property type="entry name" value="Ribonuclease H-like"/>
    <property type="match status" value="1"/>
</dbReference>
<dbReference type="PROSITE" id="PS51785">
    <property type="entry name" value="EXOI_C"/>
    <property type="match status" value="1"/>
</dbReference>
<evidence type="ECO:0000256" key="1">
    <source>
        <dbReference type="PIRSR" id="PIRSR000977-1"/>
    </source>
</evidence>
<dbReference type="InterPro" id="IPR036397">
    <property type="entry name" value="RNaseH_sf"/>
</dbReference>
<dbReference type="PANTHER" id="PTHR30231:SF41">
    <property type="entry name" value="DNA POLYMERASE III SUBUNIT EPSILON"/>
    <property type="match status" value="1"/>
</dbReference>
<dbReference type="Gene3D" id="1.20.1280.70">
    <property type="entry name" value="Exonuclease ExoI, domain 3"/>
    <property type="match status" value="1"/>
</dbReference>
<dbReference type="AlphaFoldDB" id="A0A973W816"/>